<gene>
    <name evidence="2" type="ORF">GNZ21_09965</name>
</gene>
<dbReference type="AlphaFoldDB" id="A0A7K1UJM3"/>
<reference evidence="2 3" key="1">
    <citation type="submission" date="2019-12" db="EMBL/GenBank/DDBJ databases">
        <title>Nesterenkonia muleiensis sp. nov., a novel actinobacterium isolated from sap of Populus euphratica.</title>
        <authorList>
            <person name="Wang R."/>
        </authorList>
    </citation>
    <scope>NUCLEOTIDE SEQUENCE [LARGE SCALE GENOMIC DNA]</scope>
    <source>
        <strain evidence="2 3">F10</strain>
    </source>
</reference>
<dbReference type="InterPro" id="IPR028973">
    <property type="entry name" value="PhnB-like"/>
</dbReference>
<organism evidence="2 3">
    <name type="scientific">Nesterenkonia alkaliphila</name>
    <dbReference type="NCBI Taxonomy" id="1463631"/>
    <lineage>
        <taxon>Bacteria</taxon>
        <taxon>Bacillati</taxon>
        <taxon>Actinomycetota</taxon>
        <taxon>Actinomycetes</taxon>
        <taxon>Micrococcales</taxon>
        <taxon>Micrococcaceae</taxon>
        <taxon>Nesterenkonia</taxon>
    </lineage>
</organism>
<accession>A0A7K1UJM3</accession>
<dbReference type="CDD" id="cd06588">
    <property type="entry name" value="PhnB_like"/>
    <property type="match status" value="1"/>
</dbReference>
<dbReference type="Proteomes" id="UP000460157">
    <property type="component" value="Unassembled WGS sequence"/>
</dbReference>
<dbReference type="Gene3D" id="3.10.180.10">
    <property type="entry name" value="2,3-Dihydroxybiphenyl 1,2-Dioxygenase, domain 1"/>
    <property type="match status" value="1"/>
</dbReference>
<proteinExistence type="predicted"/>
<dbReference type="OrthoDB" id="9795306at2"/>
<evidence type="ECO:0000313" key="3">
    <source>
        <dbReference type="Proteomes" id="UP000460157"/>
    </source>
</evidence>
<dbReference type="SUPFAM" id="SSF54593">
    <property type="entry name" value="Glyoxalase/Bleomycin resistance protein/Dihydroxybiphenyl dioxygenase"/>
    <property type="match status" value="1"/>
</dbReference>
<comment type="caution">
    <text evidence="2">The sequence shown here is derived from an EMBL/GenBank/DDBJ whole genome shotgun (WGS) entry which is preliminary data.</text>
</comment>
<evidence type="ECO:0000259" key="1">
    <source>
        <dbReference type="Pfam" id="PF00903"/>
    </source>
</evidence>
<name>A0A7K1UJM3_9MICC</name>
<keyword evidence="3" id="KW-1185">Reference proteome</keyword>
<protein>
    <submittedName>
        <fullName evidence="2">VOC family protein</fullName>
    </submittedName>
</protein>
<dbReference type="RefSeq" id="WP_157323874.1">
    <property type="nucleotide sequence ID" value="NZ_BMFX01000002.1"/>
</dbReference>
<dbReference type="EMBL" id="WRPM01000070">
    <property type="protein sequence ID" value="MVT26679.1"/>
    <property type="molecule type" value="Genomic_DNA"/>
</dbReference>
<sequence length="133" mass="14438">MGSVLNPYIMFNGNAREAMEFYREVFGGELEIGTVADFGSPDSPEAEKVMHARLQTPDGFLLNAWDAPAGMPYHPGNNVAIYLGGNDETLGDHFTKLSAGGTVTMPLETQSWGDEAGSLTDQFGTHWMVNITH</sequence>
<dbReference type="PANTHER" id="PTHR33990:SF1">
    <property type="entry name" value="PROTEIN YJDN"/>
    <property type="match status" value="1"/>
</dbReference>
<evidence type="ECO:0000313" key="2">
    <source>
        <dbReference type="EMBL" id="MVT26679.1"/>
    </source>
</evidence>
<dbReference type="PANTHER" id="PTHR33990">
    <property type="entry name" value="PROTEIN YJDN-RELATED"/>
    <property type="match status" value="1"/>
</dbReference>
<feature type="domain" description="Glyoxalase/fosfomycin resistance/dioxygenase" evidence="1">
    <location>
        <begin position="6"/>
        <end position="128"/>
    </location>
</feature>
<dbReference type="InterPro" id="IPR029068">
    <property type="entry name" value="Glyas_Bleomycin-R_OHBP_Dase"/>
</dbReference>
<dbReference type="InterPro" id="IPR004360">
    <property type="entry name" value="Glyas_Fos-R_dOase_dom"/>
</dbReference>
<dbReference type="Pfam" id="PF00903">
    <property type="entry name" value="Glyoxalase"/>
    <property type="match status" value="1"/>
</dbReference>